<organism evidence="5 6">
    <name type="scientific">Candidatus Cryptobacteroides faecipullorum</name>
    <dbReference type="NCBI Taxonomy" id="2840764"/>
    <lineage>
        <taxon>Bacteria</taxon>
        <taxon>Pseudomonadati</taxon>
        <taxon>Bacteroidota</taxon>
        <taxon>Bacteroidia</taxon>
        <taxon>Bacteroidales</taxon>
        <taxon>Candidatus Cryptobacteroides</taxon>
    </lineage>
</organism>
<name>A0A9D9NAD3_9BACT</name>
<dbReference type="Pfam" id="PF00149">
    <property type="entry name" value="Metallophos"/>
    <property type="match status" value="1"/>
</dbReference>
<dbReference type="GO" id="GO:0046872">
    <property type="term" value="F:metal ion binding"/>
    <property type="evidence" value="ECO:0007669"/>
    <property type="project" value="UniProtKB-KW"/>
</dbReference>
<evidence type="ECO:0000259" key="4">
    <source>
        <dbReference type="Pfam" id="PF00149"/>
    </source>
</evidence>
<keyword evidence="3" id="KW-1133">Transmembrane helix</keyword>
<evidence type="ECO:0000256" key="2">
    <source>
        <dbReference type="ARBA" id="ARBA00022801"/>
    </source>
</evidence>
<protein>
    <submittedName>
        <fullName evidence="5">Metallophosphoesterase</fullName>
    </submittedName>
</protein>
<proteinExistence type="predicted"/>
<dbReference type="Gene3D" id="3.60.21.10">
    <property type="match status" value="1"/>
</dbReference>
<reference evidence="5" key="2">
    <citation type="journal article" date="2021" name="PeerJ">
        <title>Extensive microbial diversity within the chicken gut microbiome revealed by metagenomics and culture.</title>
        <authorList>
            <person name="Gilroy R."/>
            <person name="Ravi A."/>
            <person name="Getino M."/>
            <person name="Pursley I."/>
            <person name="Horton D.L."/>
            <person name="Alikhan N.F."/>
            <person name="Baker D."/>
            <person name="Gharbi K."/>
            <person name="Hall N."/>
            <person name="Watson M."/>
            <person name="Adriaenssens E.M."/>
            <person name="Foster-Nyarko E."/>
            <person name="Jarju S."/>
            <person name="Secka A."/>
            <person name="Antonio M."/>
            <person name="Oren A."/>
            <person name="Chaudhuri R.R."/>
            <person name="La Ragione R."/>
            <person name="Hildebrand F."/>
            <person name="Pallen M.J."/>
        </authorList>
    </citation>
    <scope>NUCLEOTIDE SEQUENCE</scope>
    <source>
        <strain evidence="5">B1-15692</strain>
    </source>
</reference>
<feature type="domain" description="Calcineurin-like phosphoesterase" evidence="4">
    <location>
        <begin position="84"/>
        <end position="270"/>
    </location>
</feature>
<dbReference type="InterPro" id="IPR051158">
    <property type="entry name" value="Metallophosphoesterase_sf"/>
</dbReference>
<evidence type="ECO:0000256" key="3">
    <source>
        <dbReference type="SAM" id="Phobius"/>
    </source>
</evidence>
<dbReference type="GO" id="GO:0009245">
    <property type="term" value="P:lipid A biosynthetic process"/>
    <property type="evidence" value="ECO:0007669"/>
    <property type="project" value="TreeGrafter"/>
</dbReference>
<gene>
    <name evidence="5" type="ORF">IAB99_01215</name>
</gene>
<feature type="transmembrane region" description="Helical" evidence="3">
    <location>
        <begin position="42"/>
        <end position="60"/>
    </location>
</feature>
<dbReference type="CDD" id="cd07385">
    <property type="entry name" value="MPP_YkuE_C"/>
    <property type="match status" value="1"/>
</dbReference>
<evidence type="ECO:0000313" key="6">
    <source>
        <dbReference type="Proteomes" id="UP000823660"/>
    </source>
</evidence>
<dbReference type="AlphaFoldDB" id="A0A9D9NAD3"/>
<accession>A0A9D9NAD3</accession>
<dbReference type="PANTHER" id="PTHR31302:SF31">
    <property type="entry name" value="PHOSPHODIESTERASE YAEI"/>
    <property type="match status" value="1"/>
</dbReference>
<reference evidence="5" key="1">
    <citation type="submission" date="2020-10" db="EMBL/GenBank/DDBJ databases">
        <authorList>
            <person name="Gilroy R."/>
        </authorList>
    </citation>
    <scope>NUCLEOTIDE SEQUENCE</scope>
    <source>
        <strain evidence="5">B1-15692</strain>
    </source>
</reference>
<comment type="caution">
    <text evidence="5">The sequence shown here is derived from an EMBL/GenBank/DDBJ whole genome shotgun (WGS) entry which is preliminary data.</text>
</comment>
<dbReference type="GO" id="GO:0008758">
    <property type="term" value="F:UDP-2,3-diacylglucosamine hydrolase activity"/>
    <property type="evidence" value="ECO:0007669"/>
    <property type="project" value="TreeGrafter"/>
</dbReference>
<dbReference type="SUPFAM" id="SSF56300">
    <property type="entry name" value="Metallo-dependent phosphatases"/>
    <property type="match status" value="1"/>
</dbReference>
<dbReference type="InterPro" id="IPR029052">
    <property type="entry name" value="Metallo-depent_PP-like"/>
</dbReference>
<keyword evidence="3" id="KW-0472">Membrane</keyword>
<dbReference type="Proteomes" id="UP000823660">
    <property type="component" value="Unassembled WGS sequence"/>
</dbReference>
<keyword evidence="3" id="KW-0812">Transmembrane</keyword>
<evidence type="ECO:0000313" key="5">
    <source>
        <dbReference type="EMBL" id="MBO8466367.1"/>
    </source>
</evidence>
<keyword evidence="1" id="KW-0479">Metal-binding</keyword>
<evidence type="ECO:0000256" key="1">
    <source>
        <dbReference type="ARBA" id="ARBA00022723"/>
    </source>
</evidence>
<dbReference type="PANTHER" id="PTHR31302">
    <property type="entry name" value="TRANSMEMBRANE PROTEIN WITH METALLOPHOSPHOESTERASE DOMAIN-RELATED"/>
    <property type="match status" value="1"/>
</dbReference>
<sequence length="333" mass="36853">MEIIFVVTALAFASVLILLVLLAAAGISAAFGASFHAVFVNGLWALLLPPALVLPGYLFWRNSLEVNYPEIVSDRIPASFDGYRIVQISDMHLRSFRDRPEVLSGIIDRVNAENPDLIVFSGDLVTVHPDEITPFADILKGLKAKDGIVSVMGNHDYCPYNKWESEKERVAAIDSVRAKERALGWVLLDNAHVDIVRRSIAGQSRDTVSVIGVENISSMKQFETHGDLEKALKGVKGTFRILVSHDPTHWRAEVLGKEDICLTLSGHTHNAQFRLFGLEPSRLVFKENSGLYTEETAYGKQQLYVNDGLGTTLFPARIGVKAEITVFTLRHDG</sequence>
<dbReference type="InterPro" id="IPR004843">
    <property type="entry name" value="Calcineurin-like_PHP"/>
</dbReference>
<keyword evidence="2" id="KW-0378">Hydrolase</keyword>
<dbReference type="GO" id="GO:0016020">
    <property type="term" value="C:membrane"/>
    <property type="evidence" value="ECO:0007669"/>
    <property type="project" value="GOC"/>
</dbReference>
<dbReference type="EMBL" id="JADIMH010000007">
    <property type="protein sequence ID" value="MBO8466367.1"/>
    <property type="molecule type" value="Genomic_DNA"/>
</dbReference>